<dbReference type="Proteomes" id="UP000636264">
    <property type="component" value="Unassembled WGS sequence"/>
</dbReference>
<comment type="caution">
    <text evidence="1">The sequence shown here is derived from an EMBL/GenBank/DDBJ whole genome shotgun (WGS) entry which is preliminary data.</text>
</comment>
<keyword evidence="2" id="KW-1185">Reference proteome</keyword>
<protein>
    <recommendedName>
        <fullName evidence="3">DUF982 domain-containing protein</fullName>
    </recommendedName>
</protein>
<evidence type="ECO:0000313" key="1">
    <source>
        <dbReference type="EMBL" id="GGA55549.1"/>
    </source>
</evidence>
<reference evidence="1" key="2">
    <citation type="submission" date="2020-09" db="EMBL/GenBank/DDBJ databases">
        <authorList>
            <person name="Sun Q."/>
            <person name="Zhou Y."/>
        </authorList>
    </citation>
    <scope>NUCLEOTIDE SEQUENCE</scope>
    <source>
        <strain evidence="1">CGMCC 1.15320</strain>
    </source>
</reference>
<dbReference type="EMBL" id="BMIF01000001">
    <property type="protein sequence ID" value="GGA55549.1"/>
    <property type="molecule type" value="Genomic_DNA"/>
</dbReference>
<dbReference type="RefSeq" id="WP_188719478.1">
    <property type="nucleotide sequence ID" value="NZ_BMIF01000001.1"/>
</dbReference>
<accession>A0A916VZG5</accession>
<dbReference type="Pfam" id="PF06169">
    <property type="entry name" value="DUF982"/>
    <property type="match status" value="1"/>
</dbReference>
<organism evidence="1 2">
    <name type="scientific">Nitratireductor aestuarii</name>
    <dbReference type="NCBI Taxonomy" id="1735103"/>
    <lineage>
        <taxon>Bacteria</taxon>
        <taxon>Pseudomonadati</taxon>
        <taxon>Pseudomonadota</taxon>
        <taxon>Alphaproteobacteria</taxon>
        <taxon>Hyphomicrobiales</taxon>
        <taxon>Phyllobacteriaceae</taxon>
        <taxon>Nitratireductor</taxon>
    </lineage>
</organism>
<name>A0A916VZG5_9HYPH</name>
<evidence type="ECO:0000313" key="2">
    <source>
        <dbReference type="Proteomes" id="UP000636264"/>
    </source>
</evidence>
<evidence type="ECO:0008006" key="3">
    <source>
        <dbReference type="Google" id="ProtNLM"/>
    </source>
</evidence>
<reference evidence="1" key="1">
    <citation type="journal article" date="2014" name="Int. J. Syst. Evol. Microbiol.">
        <title>Complete genome sequence of Corynebacterium casei LMG S-19264T (=DSM 44701T), isolated from a smear-ripened cheese.</title>
        <authorList>
            <consortium name="US DOE Joint Genome Institute (JGI-PGF)"/>
            <person name="Walter F."/>
            <person name="Albersmeier A."/>
            <person name="Kalinowski J."/>
            <person name="Ruckert C."/>
        </authorList>
    </citation>
    <scope>NUCLEOTIDE SEQUENCE</scope>
    <source>
        <strain evidence="1">CGMCC 1.15320</strain>
    </source>
</reference>
<dbReference type="AlphaFoldDB" id="A0A916VZG5"/>
<dbReference type="InterPro" id="IPR010385">
    <property type="entry name" value="DUF982"/>
</dbReference>
<proteinExistence type="predicted"/>
<gene>
    <name evidence="1" type="ORF">GCM10011385_06380</name>
</gene>
<dbReference type="Gene3D" id="6.10.250.730">
    <property type="match status" value="1"/>
</dbReference>
<sequence length="110" mass="11964">MQTIPFGSPVHIRCANQSVTSIHSAKEGFDFLLGCQSHDGPLFESALEACFSALANPDHTSDARRGLIAFAHAHGYLAELEKPQTGARKLRITWRSAAARRANSAYRVGQ</sequence>